<name>A0A2M3ZNE1_9DIPT</name>
<keyword evidence="1" id="KW-0472">Membrane</keyword>
<evidence type="ECO:0000256" key="1">
    <source>
        <dbReference type="SAM" id="Phobius"/>
    </source>
</evidence>
<accession>A0A2M3ZNE1</accession>
<keyword evidence="1" id="KW-1133">Transmembrane helix</keyword>
<dbReference type="AlphaFoldDB" id="A0A2M3ZNE1"/>
<organism evidence="2">
    <name type="scientific">Anopheles braziliensis</name>
    <dbReference type="NCBI Taxonomy" id="58242"/>
    <lineage>
        <taxon>Eukaryota</taxon>
        <taxon>Metazoa</taxon>
        <taxon>Ecdysozoa</taxon>
        <taxon>Arthropoda</taxon>
        <taxon>Hexapoda</taxon>
        <taxon>Insecta</taxon>
        <taxon>Pterygota</taxon>
        <taxon>Neoptera</taxon>
        <taxon>Endopterygota</taxon>
        <taxon>Diptera</taxon>
        <taxon>Nematocera</taxon>
        <taxon>Culicoidea</taxon>
        <taxon>Culicidae</taxon>
        <taxon>Anophelinae</taxon>
        <taxon>Anopheles</taxon>
    </lineage>
</organism>
<proteinExistence type="predicted"/>
<dbReference type="EMBL" id="GGFM01009264">
    <property type="protein sequence ID" value="MBW30015.1"/>
    <property type="molecule type" value="Transcribed_RNA"/>
</dbReference>
<protein>
    <submittedName>
        <fullName evidence="2">Putative secreted peptide</fullName>
    </submittedName>
</protein>
<keyword evidence="1" id="KW-0812">Transmembrane</keyword>
<evidence type="ECO:0000313" key="2">
    <source>
        <dbReference type="EMBL" id="MBW30015.1"/>
    </source>
</evidence>
<feature type="transmembrane region" description="Helical" evidence="1">
    <location>
        <begin position="45"/>
        <end position="64"/>
    </location>
</feature>
<reference evidence="2" key="1">
    <citation type="submission" date="2018-01" db="EMBL/GenBank/DDBJ databases">
        <title>An insight into the sialome of Amazonian anophelines.</title>
        <authorList>
            <person name="Ribeiro J.M."/>
            <person name="Scarpassa V."/>
            <person name="Calvo E."/>
        </authorList>
    </citation>
    <scope>NUCLEOTIDE SEQUENCE</scope>
    <source>
        <tissue evidence="2">Salivary glands</tissue>
    </source>
</reference>
<sequence length="68" mass="7531">MCVARLATAPSSSCLAKLGHGAPCTMEEVVVGSFWRPGPISRWTTSFMYPTVWLSSIIFVWRVLARTI</sequence>